<dbReference type="PROSITE" id="PS51257">
    <property type="entry name" value="PROKAR_LIPOPROTEIN"/>
    <property type="match status" value="1"/>
</dbReference>
<evidence type="ECO:0000313" key="1">
    <source>
        <dbReference type="EMBL" id="MBD3905856.1"/>
    </source>
</evidence>
<gene>
    <name evidence="1" type="ORF">IEW27_14815</name>
    <name evidence="2" type="ORF">LNP80_16130</name>
</gene>
<comment type="caution">
    <text evidence="2">The sequence shown here is derived from an EMBL/GenBank/DDBJ whole genome shotgun (WGS) entry which is preliminary data.</text>
</comment>
<evidence type="ECO:0000313" key="3">
    <source>
        <dbReference type="Proteomes" id="UP000603715"/>
    </source>
</evidence>
<dbReference type="EMBL" id="JAJJML010000001">
    <property type="protein sequence ID" value="MCC9035760.1"/>
    <property type="molecule type" value="Genomic_DNA"/>
</dbReference>
<evidence type="ECO:0000313" key="4">
    <source>
        <dbReference type="Proteomes" id="UP001107960"/>
    </source>
</evidence>
<dbReference type="AlphaFoldDB" id="A0A9Q3UY37"/>
<organism evidence="2 4">
    <name type="scientific">Chryseobacterium muglaense</name>
    <dbReference type="NCBI Taxonomy" id="2893752"/>
    <lineage>
        <taxon>Bacteria</taxon>
        <taxon>Pseudomonadati</taxon>
        <taxon>Bacteroidota</taxon>
        <taxon>Flavobacteriia</taxon>
        <taxon>Flavobacteriales</taxon>
        <taxon>Weeksellaceae</taxon>
        <taxon>Chryseobacterium group</taxon>
        <taxon>Chryseobacterium</taxon>
    </lineage>
</organism>
<protein>
    <recommendedName>
        <fullName evidence="5">Lipocalin-like domain-containing protein</fullName>
    </recommendedName>
</protein>
<keyword evidence="3" id="KW-1185">Reference proteome</keyword>
<accession>A0A9Q3UY37</accession>
<dbReference type="Proteomes" id="UP001107960">
    <property type="component" value="Unassembled WGS sequence"/>
</dbReference>
<reference evidence="1" key="3">
    <citation type="submission" date="2024-05" db="EMBL/GenBank/DDBJ databases">
        <title>Description of novel Chryseobacterium sp. strain C-2.</title>
        <authorList>
            <person name="Saticioglu I.B."/>
        </authorList>
    </citation>
    <scope>NUCLEOTIDE SEQUENCE</scope>
    <source>
        <strain evidence="1">C-2</strain>
    </source>
</reference>
<dbReference type="RefSeq" id="WP_191180287.1">
    <property type="nucleotide sequence ID" value="NZ_JACXXP010000020.1"/>
</dbReference>
<proteinExistence type="predicted"/>
<evidence type="ECO:0000313" key="2">
    <source>
        <dbReference type="EMBL" id="MCC9035760.1"/>
    </source>
</evidence>
<dbReference type="Proteomes" id="UP000603715">
    <property type="component" value="Unassembled WGS sequence"/>
</dbReference>
<reference evidence="3" key="2">
    <citation type="submission" date="2023-07" db="EMBL/GenBank/DDBJ databases">
        <title>Description of novel Chryseobacterium sp. strain C-2.</title>
        <authorList>
            <person name="Saticioglu I.B."/>
        </authorList>
    </citation>
    <scope>NUCLEOTIDE SEQUENCE [LARGE SCALE GENOMIC DNA]</scope>
    <source>
        <strain evidence="3">C-2</strain>
    </source>
</reference>
<dbReference type="EMBL" id="JACXXP010000020">
    <property type="protein sequence ID" value="MBD3905856.1"/>
    <property type="molecule type" value="Genomic_DNA"/>
</dbReference>
<sequence length="150" mass="17982">MKLLLQIFLIFLLIGCQSKENKNYESKISGKWIFAEEYFITRYDNEGFEEPPPPPRERLGYNFFSKDSCETNFSFFKINDTTKLNFRGHYSDVENLGRKTIYKIENDSLKIFNRSFNRWDSFYIMNLDSNNLVLNRQNVVIQKFARVIKK</sequence>
<reference evidence="2" key="1">
    <citation type="submission" date="2021-11" db="EMBL/GenBank/DDBJ databases">
        <title>Description of novel Chryseobacterium species.</title>
        <authorList>
            <person name="Saticioglu I.B."/>
            <person name="Ay H."/>
            <person name="Altun S."/>
            <person name="Duman M."/>
        </authorList>
    </citation>
    <scope>NUCLEOTIDE SEQUENCE</scope>
    <source>
        <strain evidence="2">C-39</strain>
    </source>
</reference>
<name>A0A9Q3UY37_9FLAO</name>
<evidence type="ECO:0008006" key="5">
    <source>
        <dbReference type="Google" id="ProtNLM"/>
    </source>
</evidence>